<accession>A0A6S7IMA0</accession>
<name>A0A6S7IMA0_PARCT</name>
<organism evidence="1 2">
    <name type="scientific">Paramuricea clavata</name>
    <name type="common">Red gorgonian</name>
    <name type="synonym">Violescent sea-whip</name>
    <dbReference type="NCBI Taxonomy" id="317549"/>
    <lineage>
        <taxon>Eukaryota</taxon>
        <taxon>Metazoa</taxon>
        <taxon>Cnidaria</taxon>
        <taxon>Anthozoa</taxon>
        <taxon>Octocorallia</taxon>
        <taxon>Malacalcyonacea</taxon>
        <taxon>Plexauridae</taxon>
        <taxon>Paramuricea</taxon>
    </lineage>
</organism>
<protein>
    <submittedName>
        <fullName evidence="1">Uncharacterized protein</fullName>
    </submittedName>
</protein>
<proteinExistence type="predicted"/>
<evidence type="ECO:0000313" key="1">
    <source>
        <dbReference type="EMBL" id="CAB4006892.1"/>
    </source>
</evidence>
<reference evidence="1" key="1">
    <citation type="submission" date="2020-04" db="EMBL/GenBank/DDBJ databases">
        <authorList>
            <person name="Alioto T."/>
            <person name="Alioto T."/>
            <person name="Gomez Garrido J."/>
        </authorList>
    </citation>
    <scope>NUCLEOTIDE SEQUENCE</scope>
    <source>
        <strain evidence="1">A484AB</strain>
    </source>
</reference>
<evidence type="ECO:0000313" key="2">
    <source>
        <dbReference type="Proteomes" id="UP001152795"/>
    </source>
</evidence>
<sequence>MWLLKDIDLEAGSNTQTKPLMALRELIKTCEFSELEDEMLRDQIVEKCHSRHLKERLLSQDDLNLTKAVKIARNKSAVNEARLSAGQENQQNTKKARDKIVSQSTARKARITKFVRSSDKVGSAKKIAGQRKSTCYLPRNVQFKQCPLKHTNKKFVAYGQRYPLKCLGYFEANLTAGGGVTMDGLGDGNVINKHPITRPQRRMAGKVVDHYEE</sequence>
<comment type="caution">
    <text evidence="1">The sequence shown here is derived from an EMBL/GenBank/DDBJ whole genome shotgun (WGS) entry which is preliminary data.</text>
</comment>
<keyword evidence="2" id="KW-1185">Reference proteome</keyword>
<dbReference type="Proteomes" id="UP001152795">
    <property type="component" value="Unassembled WGS sequence"/>
</dbReference>
<gene>
    <name evidence="1" type="ORF">PACLA_8A004930</name>
</gene>
<dbReference type="AlphaFoldDB" id="A0A6S7IMA0"/>
<dbReference type="EMBL" id="CACRXK020005636">
    <property type="protein sequence ID" value="CAB4006892.1"/>
    <property type="molecule type" value="Genomic_DNA"/>
</dbReference>